<evidence type="ECO:0000259" key="1">
    <source>
        <dbReference type="Pfam" id="PF10074"/>
    </source>
</evidence>
<accession>Q11BM0</accession>
<gene>
    <name evidence="2" type="ordered locus">Meso_3838</name>
</gene>
<dbReference type="InterPro" id="IPR018754">
    <property type="entry name" value="RovC-like_DNA-bd"/>
</dbReference>
<protein>
    <recommendedName>
        <fullName evidence="1">T6SS Transcription factor RovC-like DNA binding domain-containing protein</fullName>
    </recommendedName>
</protein>
<feature type="domain" description="T6SS Transcription factor RovC-like DNA binding" evidence="1">
    <location>
        <begin position="57"/>
        <end position="157"/>
    </location>
</feature>
<dbReference type="AlphaFoldDB" id="Q11BM0"/>
<dbReference type="eggNOG" id="COG5419">
    <property type="taxonomic scope" value="Bacteria"/>
</dbReference>
<sequence>MPPEFPVGGAPAALDLGGAIAASDGLHLRYRGPGADIQLLVLGGTSPGAPLAALVLLDADALDRLAEIERFWRALIGRPLPADRRLTVQQRRKLRLMLQAVDGRAEQASLREIAEVLFGPSRIAEHPWKTSPWRGRVNRLVRDGRAMISGGYRRLLRQRRRPA</sequence>
<dbReference type="HOGENOM" id="CLU_111973_1_0_5"/>
<dbReference type="EMBL" id="CP000390">
    <property type="protein sequence ID" value="ABG65205.1"/>
    <property type="molecule type" value="Genomic_DNA"/>
</dbReference>
<evidence type="ECO:0000313" key="2">
    <source>
        <dbReference type="EMBL" id="ABG65205.1"/>
    </source>
</evidence>
<reference evidence="2" key="1">
    <citation type="submission" date="2006-06" db="EMBL/GenBank/DDBJ databases">
        <title>Complete sequence of chromosome of Chelativorans sp. BNC1.</title>
        <authorList>
            <consortium name="US DOE Joint Genome Institute"/>
            <person name="Copeland A."/>
            <person name="Lucas S."/>
            <person name="Lapidus A."/>
            <person name="Barry K."/>
            <person name="Detter J.C."/>
            <person name="Glavina del Rio T."/>
            <person name="Hammon N."/>
            <person name="Israni S."/>
            <person name="Dalin E."/>
            <person name="Tice H."/>
            <person name="Pitluck S."/>
            <person name="Chertkov O."/>
            <person name="Brettin T."/>
            <person name="Bruce D."/>
            <person name="Han C."/>
            <person name="Tapia R."/>
            <person name="Gilna P."/>
            <person name="Schmutz J."/>
            <person name="Larimer F."/>
            <person name="Land M."/>
            <person name="Hauser L."/>
            <person name="Kyrpides N."/>
            <person name="Mikhailova N."/>
            <person name="Richardson P."/>
        </authorList>
    </citation>
    <scope>NUCLEOTIDE SEQUENCE</scope>
    <source>
        <strain evidence="2">BNC1</strain>
    </source>
</reference>
<name>Q11BM0_CHESB</name>
<organism evidence="2">
    <name type="scientific">Chelativorans sp. (strain BNC1)</name>
    <dbReference type="NCBI Taxonomy" id="266779"/>
    <lineage>
        <taxon>Bacteria</taxon>
        <taxon>Pseudomonadati</taxon>
        <taxon>Pseudomonadota</taxon>
        <taxon>Alphaproteobacteria</taxon>
        <taxon>Hyphomicrobiales</taxon>
        <taxon>Phyllobacteriaceae</taxon>
        <taxon>Chelativorans</taxon>
    </lineage>
</organism>
<dbReference type="STRING" id="266779.Meso_3838"/>
<dbReference type="KEGG" id="mes:Meso_3838"/>
<proteinExistence type="predicted"/>
<dbReference type="Pfam" id="PF10074">
    <property type="entry name" value="RovC_DNA-bd"/>
    <property type="match status" value="1"/>
</dbReference>